<dbReference type="InterPro" id="IPR000571">
    <property type="entry name" value="Znf_CCCH"/>
</dbReference>
<evidence type="ECO:0000313" key="6">
    <source>
        <dbReference type="EMBL" id="KAG8235529.1"/>
    </source>
</evidence>
<dbReference type="OrthoDB" id="20534at2759"/>
<organism evidence="6 7">
    <name type="scientific">Ladona fulva</name>
    <name type="common">Scarce chaser dragonfly</name>
    <name type="synonym">Libellula fulva</name>
    <dbReference type="NCBI Taxonomy" id="123851"/>
    <lineage>
        <taxon>Eukaryota</taxon>
        <taxon>Metazoa</taxon>
        <taxon>Ecdysozoa</taxon>
        <taxon>Arthropoda</taxon>
        <taxon>Hexapoda</taxon>
        <taxon>Insecta</taxon>
        <taxon>Pterygota</taxon>
        <taxon>Palaeoptera</taxon>
        <taxon>Odonata</taxon>
        <taxon>Epiprocta</taxon>
        <taxon>Anisoptera</taxon>
        <taxon>Libelluloidea</taxon>
        <taxon>Libellulidae</taxon>
        <taxon>Ladona</taxon>
    </lineage>
</organism>
<dbReference type="InterPro" id="IPR057296">
    <property type="entry name" value="UNK_Znf_5"/>
</dbReference>
<accession>A0A8K0KJR2</accession>
<dbReference type="Pfam" id="PF23035">
    <property type="entry name" value="zf-CCCH_UNK-like_4th"/>
    <property type="match status" value="1"/>
</dbReference>
<evidence type="ECO:0000256" key="2">
    <source>
        <dbReference type="ARBA" id="ARBA00022771"/>
    </source>
</evidence>
<evidence type="ECO:0000256" key="1">
    <source>
        <dbReference type="ARBA" id="ARBA00022723"/>
    </source>
</evidence>
<keyword evidence="7" id="KW-1185">Reference proteome</keyword>
<evidence type="ECO:0000256" key="3">
    <source>
        <dbReference type="ARBA" id="ARBA00022833"/>
    </source>
</evidence>
<sequence length="213" mass="24394">MAECFHLIEEALAGFEEQDPNTERFTSHLFLVYSFLIQNFISWKALENPDADASSNSNGPNVLDKERNLMNEDPKWQDTNCVLANYKTEPCKRPPRLCRQGYACPQYHNSRDKRRSPRKFKYSALDIKRNVEKSEGPASKGSTPCPNVKHGDEWGEPSNCEHGDSCPYCHTRTEQQFHPEIYKSTKCNDVQQAGYCPRGVFCAFAHVDLILIN</sequence>
<evidence type="ECO:0000256" key="4">
    <source>
        <dbReference type="PROSITE-ProRule" id="PRU00723"/>
    </source>
</evidence>
<dbReference type="InterPro" id="IPR057295">
    <property type="entry name" value="UNK_Znf_4"/>
</dbReference>
<comment type="caution">
    <text evidence="6">The sequence shown here is derived from an EMBL/GenBank/DDBJ whole genome shotgun (WGS) entry which is preliminary data.</text>
</comment>
<dbReference type="InterPro" id="IPR045234">
    <property type="entry name" value="Unkempt-like"/>
</dbReference>
<dbReference type="PROSITE" id="PS50103">
    <property type="entry name" value="ZF_C3H1"/>
    <property type="match status" value="2"/>
</dbReference>
<keyword evidence="1 4" id="KW-0479">Metal-binding</keyword>
<protein>
    <recommendedName>
        <fullName evidence="5">C3H1-type domain-containing protein</fullName>
    </recommendedName>
</protein>
<keyword evidence="2 4" id="KW-0863">Zinc-finger</keyword>
<dbReference type="Gene3D" id="3.30.1370.210">
    <property type="match status" value="1"/>
</dbReference>
<feature type="zinc finger region" description="C3H1-type" evidence="4">
    <location>
        <begin position="139"/>
        <end position="173"/>
    </location>
</feature>
<proteinExistence type="predicted"/>
<dbReference type="PANTHER" id="PTHR14493:SF50">
    <property type="entry name" value="RING FINGER PROTEIN UNKEMPT"/>
    <property type="match status" value="1"/>
</dbReference>
<feature type="domain" description="C3H1-type" evidence="5">
    <location>
        <begin position="139"/>
        <end position="173"/>
    </location>
</feature>
<name>A0A8K0KJR2_LADFU</name>
<evidence type="ECO:0000259" key="5">
    <source>
        <dbReference type="PROSITE" id="PS50103"/>
    </source>
</evidence>
<feature type="domain" description="C3H1-type" evidence="5">
    <location>
        <begin position="181"/>
        <end position="209"/>
    </location>
</feature>
<dbReference type="AlphaFoldDB" id="A0A8K0KJR2"/>
<dbReference type="PANTHER" id="PTHR14493">
    <property type="entry name" value="UNKEMPT FAMILY MEMBER"/>
    <property type="match status" value="1"/>
</dbReference>
<dbReference type="InterPro" id="IPR036855">
    <property type="entry name" value="Znf_CCCH_sf"/>
</dbReference>
<feature type="zinc finger region" description="C3H1-type" evidence="4">
    <location>
        <begin position="181"/>
        <end position="209"/>
    </location>
</feature>
<dbReference type="EMBL" id="KZ308920">
    <property type="protein sequence ID" value="KAG8235529.1"/>
    <property type="molecule type" value="Genomic_DNA"/>
</dbReference>
<reference evidence="6" key="2">
    <citation type="submission" date="2017-10" db="EMBL/GenBank/DDBJ databases">
        <title>Ladona fulva Genome sequencing and assembly.</title>
        <authorList>
            <person name="Murali S."/>
            <person name="Richards S."/>
            <person name="Bandaranaike D."/>
            <person name="Bellair M."/>
            <person name="Blankenburg K."/>
            <person name="Chao H."/>
            <person name="Dinh H."/>
            <person name="Doddapaneni H."/>
            <person name="Dugan-Rocha S."/>
            <person name="Elkadiri S."/>
            <person name="Gnanaolivu R."/>
            <person name="Hernandez B."/>
            <person name="Skinner E."/>
            <person name="Javaid M."/>
            <person name="Lee S."/>
            <person name="Li M."/>
            <person name="Ming W."/>
            <person name="Munidasa M."/>
            <person name="Muniz J."/>
            <person name="Nguyen L."/>
            <person name="Hughes D."/>
            <person name="Osuji N."/>
            <person name="Pu L.-L."/>
            <person name="Puazo M."/>
            <person name="Qu C."/>
            <person name="Quiroz J."/>
            <person name="Raj R."/>
            <person name="Weissenberger G."/>
            <person name="Xin Y."/>
            <person name="Zou X."/>
            <person name="Han Y."/>
            <person name="Worley K."/>
            <person name="Muzny D."/>
            <person name="Gibbs R."/>
        </authorList>
    </citation>
    <scope>NUCLEOTIDE SEQUENCE</scope>
    <source>
        <strain evidence="6">Sampled in the wild</strain>
    </source>
</reference>
<keyword evidence="3 4" id="KW-0862">Zinc</keyword>
<dbReference type="Pfam" id="PF23261">
    <property type="entry name" value="zf-CCCH_11"/>
    <property type="match status" value="1"/>
</dbReference>
<dbReference type="SMART" id="SM00356">
    <property type="entry name" value="ZnF_C3H1"/>
    <property type="match status" value="3"/>
</dbReference>
<dbReference type="SUPFAM" id="SSF90229">
    <property type="entry name" value="CCCH zinc finger"/>
    <property type="match status" value="1"/>
</dbReference>
<dbReference type="Pfam" id="PF00642">
    <property type="entry name" value="zf-CCCH"/>
    <property type="match status" value="1"/>
</dbReference>
<gene>
    <name evidence="6" type="ORF">J437_LFUL013491</name>
</gene>
<reference evidence="6" key="1">
    <citation type="submission" date="2013-04" db="EMBL/GenBank/DDBJ databases">
        <authorList>
            <person name="Qu J."/>
            <person name="Murali S.C."/>
            <person name="Bandaranaike D."/>
            <person name="Bellair M."/>
            <person name="Blankenburg K."/>
            <person name="Chao H."/>
            <person name="Dinh H."/>
            <person name="Doddapaneni H."/>
            <person name="Downs B."/>
            <person name="Dugan-Rocha S."/>
            <person name="Elkadiri S."/>
            <person name="Gnanaolivu R.D."/>
            <person name="Hernandez B."/>
            <person name="Javaid M."/>
            <person name="Jayaseelan J.C."/>
            <person name="Lee S."/>
            <person name="Li M."/>
            <person name="Ming W."/>
            <person name="Munidasa M."/>
            <person name="Muniz J."/>
            <person name="Nguyen L."/>
            <person name="Ongeri F."/>
            <person name="Osuji N."/>
            <person name="Pu L.-L."/>
            <person name="Puazo M."/>
            <person name="Qu C."/>
            <person name="Quiroz J."/>
            <person name="Raj R."/>
            <person name="Weissenberger G."/>
            <person name="Xin Y."/>
            <person name="Zou X."/>
            <person name="Han Y."/>
            <person name="Richards S."/>
            <person name="Worley K."/>
            <person name="Muzny D."/>
            <person name="Gibbs R."/>
        </authorList>
    </citation>
    <scope>NUCLEOTIDE SEQUENCE</scope>
    <source>
        <strain evidence="6">Sampled in the wild</strain>
    </source>
</reference>
<dbReference type="GO" id="GO:0008270">
    <property type="term" value="F:zinc ion binding"/>
    <property type="evidence" value="ECO:0007669"/>
    <property type="project" value="UniProtKB-KW"/>
</dbReference>
<evidence type="ECO:0000313" key="7">
    <source>
        <dbReference type="Proteomes" id="UP000792457"/>
    </source>
</evidence>
<dbReference type="Proteomes" id="UP000792457">
    <property type="component" value="Unassembled WGS sequence"/>
</dbReference>